<evidence type="ECO:0000259" key="9">
    <source>
        <dbReference type="PROSITE" id="PS50206"/>
    </source>
</evidence>
<evidence type="ECO:0000313" key="10">
    <source>
        <dbReference type="EMBL" id="PAV81679.1"/>
    </source>
</evidence>
<evidence type="ECO:0000256" key="2">
    <source>
        <dbReference type="ARBA" id="ARBA00022618"/>
    </source>
</evidence>
<keyword evidence="4 7" id="KW-0904">Protein phosphatase</keyword>
<comment type="similarity">
    <text evidence="1 7">Belongs to the MPI phosphatase family.</text>
</comment>
<dbReference type="CDD" id="cd01530">
    <property type="entry name" value="Cdc25"/>
    <property type="match status" value="1"/>
</dbReference>
<dbReference type="Gene3D" id="3.40.250.10">
    <property type="entry name" value="Rhodanese-like domain"/>
    <property type="match status" value="1"/>
</dbReference>
<keyword evidence="11" id="KW-1185">Reference proteome</keyword>
<keyword evidence="5 7" id="KW-0131">Cell cycle</keyword>
<dbReference type="AlphaFoldDB" id="A0A2A2L663"/>
<dbReference type="SUPFAM" id="SSF52821">
    <property type="entry name" value="Rhodanese/Cell cycle control phosphatase"/>
    <property type="match status" value="1"/>
</dbReference>
<dbReference type="GO" id="GO:0005737">
    <property type="term" value="C:cytoplasm"/>
    <property type="evidence" value="ECO:0007669"/>
    <property type="project" value="TreeGrafter"/>
</dbReference>
<evidence type="ECO:0000256" key="5">
    <source>
        <dbReference type="ARBA" id="ARBA00023306"/>
    </source>
</evidence>
<dbReference type="Proteomes" id="UP000218231">
    <property type="component" value="Unassembled WGS sequence"/>
</dbReference>
<accession>A0A2A2L663</accession>
<gene>
    <name evidence="10" type="ORF">WR25_04712</name>
</gene>
<dbReference type="GO" id="GO:0004725">
    <property type="term" value="F:protein tyrosine phosphatase activity"/>
    <property type="evidence" value="ECO:0007669"/>
    <property type="project" value="UniProtKB-UniRule"/>
</dbReference>
<dbReference type="GO" id="GO:0051301">
    <property type="term" value="P:cell division"/>
    <property type="evidence" value="ECO:0007669"/>
    <property type="project" value="UniProtKB-UniRule"/>
</dbReference>
<dbReference type="PANTHER" id="PTHR10828:SF76">
    <property type="entry name" value="M-PHASE INDUCER PHOSPHATASE"/>
    <property type="match status" value="1"/>
</dbReference>
<name>A0A2A2L663_9BILA</name>
<dbReference type="PROSITE" id="PS50206">
    <property type="entry name" value="RHODANESE_3"/>
    <property type="match status" value="1"/>
</dbReference>
<feature type="compositionally biased region" description="Low complexity" evidence="8">
    <location>
        <begin position="429"/>
        <end position="451"/>
    </location>
</feature>
<organism evidence="10 11">
    <name type="scientific">Diploscapter pachys</name>
    <dbReference type="NCBI Taxonomy" id="2018661"/>
    <lineage>
        <taxon>Eukaryota</taxon>
        <taxon>Metazoa</taxon>
        <taxon>Ecdysozoa</taxon>
        <taxon>Nematoda</taxon>
        <taxon>Chromadorea</taxon>
        <taxon>Rhabditida</taxon>
        <taxon>Rhabditina</taxon>
        <taxon>Rhabditomorpha</taxon>
        <taxon>Rhabditoidea</taxon>
        <taxon>Rhabditidae</taxon>
        <taxon>Diploscapter</taxon>
    </lineage>
</organism>
<evidence type="ECO:0000256" key="8">
    <source>
        <dbReference type="SAM" id="MobiDB-lite"/>
    </source>
</evidence>
<keyword evidence="2 7" id="KW-0132">Cell division</keyword>
<feature type="region of interest" description="Disordered" evidence="8">
    <location>
        <begin position="427"/>
        <end position="459"/>
    </location>
</feature>
<dbReference type="OrthoDB" id="26523at2759"/>
<evidence type="ECO:0000256" key="6">
    <source>
        <dbReference type="ARBA" id="ARBA00051722"/>
    </source>
</evidence>
<dbReference type="GO" id="GO:0000086">
    <property type="term" value="P:G2/M transition of mitotic cell cycle"/>
    <property type="evidence" value="ECO:0007669"/>
    <property type="project" value="TreeGrafter"/>
</dbReference>
<dbReference type="GO" id="GO:0110032">
    <property type="term" value="P:positive regulation of G2/MI transition of meiotic cell cycle"/>
    <property type="evidence" value="ECO:0007669"/>
    <property type="project" value="TreeGrafter"/>
</dbReference>
<dbReference type="GO" id="GO:0010971">
    <property type="term" value="P:positive regulation of G2/M transition of mitotic cell cycle"/>
    <property type="evidence" value="ECO:0007669"/>
    <property type="project" value="TreeGrafter"/>
</dbReference>
<dbReference type="InterPro" id="IPR036873">
    <property type="entry name" value="Rhodanese-like_dom_sf"/>
</dbReference>
<evidence type="ECO:0000256" key="7">
    <source>
        <dbReference type="RuleBase" id="RU368028"/>
    </source>
</evidence>
<proteinExistence type="inferred from homology"/>
<keyword evidence="7" id="KW-0498">Mitosis</keyword>
<comment type="function">
    <text evidence="7">Tyrosine protein phosphatase which functions as a dosage-dependent inducer of mitotic progression.</text>
</comment>
<evidence type="ECO:0000256" key="4">
    <source>
        <dbReference type="ARBA" id="ARBA00022912"/>
    </source>
</evidence>
<evidence type="ECO:0000256" key="3">
    <source>
        <dbReference type="ARBA" id="ARBA00022801"/>
    </source>
</evidence>
<keyword evidence="3 7" id="KW-0378">Hydrolase</keyword>
<evidence type="ECO:0000256" key="1">
    <source>
        <dbReference type="ARBA" id="ARBA00011065"/>
    </source>
</evidence>
<dbReference type="SMART" id="SM00450">
    <property type="entry name" value="RHOD"/>
    <property type="match status" value="1"/>
</dbReference>
<dbReference type="PANTHER" id="PTHR10828">
    <property type="entry name" value="M-PHASE INDUCER PHOSPHATASE DUAL SPECIFICITY PHOSPHATASE CDC25"/>
    <property type="match status" value="1"/>
</dbReference>
<dbReference type="InterPro" id="IPR000751">
    <property type="entry name" value="MPI_Phosphatase"/>
</dbReference>
<dbReference type="PRINTS" id="PR00716">
    <property type="entry name" value="MPIPHPHTASE"/>
</dbReference>
<dbReference type="EC" id="3.1.3.48" evidence="7"/>
<evidence type="ECO:0000313" key="11">
    <source>
        <dbReference type="Proteomes" id="UP000218231"/>
    </source>
</evidence>
<dbReference type="EMBL" id="LIAE01007140">
    <property type="protein sequence ID" value="PAV81679.1"/>
    <property type="molecule type" value="Genomic_DNA"/>
</dbReference>
<comment type="caution">
    <text evidence="10">The sequence shown here is derived from an EMBL/GenBank/DDBJ whole genome shotgun (WGS) entry which is preliminary data.</text>
</comment>
<dbReference type="STRING" id="2018661.A0A2A2L663"/>
<dbReference type="Pfam" id="PF00581">
    <property type="entry name" value="Rhodanese"/>
    <property type="match status" value="1"/>
</dbReference>
<feature type="domain" description="Rhodanese" evidence="9">
    <location>
        <begin position="216"/>
        <end position="325"/>
    </location>
</feature>
<protein>
    <recommendedName>
        <fullName evidence="7">M-phase inducer phosphatase</fullName>
        <ecNumber evidence="7">3.1.3.48</ecNumber>
    </recommendedName>
</protein>
<dbReference type="GO" id="GO:0005634">
    <property type="term" value="C:nucleus"/>
    <property type="evidence" value="ECO:0007669"/>
    <property type="project" value="TreeGrafter"/>
</dbReference>
<comment type="catalytic activity">
    <reaction evidence="6 7">
        <text>O-phospho-L-tyrosyl-[protein] + H2O = L-tyrosyl-[protein] + phosphate</text>
        <dbReference type="Rhea" id="RHEA:10684"/>
        <dbReference type="Rhea" id="RHEA-COMP:10136"/>
        <dbReference type="Rhea" id="RHEA-COMP:20101"/>
        <dbReference type="ChEBI" id="CHEBI:15377"/>
        <dbReference type="ChEBI" id="CHEBI:43474"/>
        <dbReference type="ChEBI" id="CHEBI:46858"/>
        <dbReference type="ChEBI" id="CHEBI:61978"/>
        <dbReference type="EC" id="3.1.3.48"/>
    </reaction>
</comment>
<reference evidence="10 11" key="1">
    <citation type="journal article" date="2017" name="Curr. Biol.">
        <title>Genome architecture and evolution of a unichromosomal asexual nematode.</title>
        <authorList>
            <person name="Fradin H."/>
            <person name="Zegar C."/>
            <person name="Gutwein M."/>
            <person name="Lucas J."/>
            <person name="Kovtun M."/>
            <person name="Corcoran D."/>
            <person name="Baugh L.R."/>
            <person name="Kiontke K."/>
            <person name="Gunsalus K."/>
            <person name="Fitch D.H."/>
            <person name="Piano F."/>
        </authorList>
    </citation>
    <scope>NUCLEOTIDE SEQUENCE [LARGE SCALE GENOMIC DNA]</scope>
    <source>
        <strain evidence="10">PF1309</strain>
    </source>
</reference>
<dbReference type="InterPro" id="IPR001763">
    <property type="entry name" value="Rhodanese-like_dom"/>
</dbReference>
<sequence>MDLEQEQAELIMQTEFTTAQMDFSFSSINTSREMTLCEKLELDKLMLEDGKPSIQIQLRRSTRKPLSDLNLNSNLHDDSPKSRRALFKSIPLQRNATIANIGMRRKRSTIEDNGCSKRLKLDVLEVDVGTEAMDIPCTSKNEAVLPHPARTRLSLTRTNSMPVFDRNQENIEPPMMEIETQWHLETVTCRADSTAFRRISADTLYGLLTSMTDQQFNSKYILIDCRYPFEYDGGHIRNAINLYDPLCCEEFFYPSDEQQRKEVHSRIPIFYCEFSQHRGPQMANVLRSKDRLRNMHHYPRVDFREMYVVNEGYRNFYHFINAKNIVRAFSFSNSVDFLSSDFGLRAALVNRDGGSSLHGASQEVRFPQEPVGLHQHEEEQDKANIPQIIFAFFSSRLHQFHRQLSADGVDSSPSSLRPTPRRNLFAVIEQLSPLSQSPTSSSNSEPNSNQPPVKPPQFS</sequence>